<reference evidence="5 6" key="1">
    <citation type="submission" date="2019-05" db="EMBL/GenBank/DDBJ databases">
        <title>We sequenced the genome of Paenibacillus hemerocallicola KCTC 33185 for further insight into its adaptation and study the phylogeny of Paenibacillus.</title>
        <authorList>
            <person name="Narsing Rao M.P."/>
        </authorList>
    </citation>
    <scope>NUCLEOTIDE SEQUENCE [LARGE SCALE GENOMIC DNA]</scope>
    <source>
        <strain evidence="5 6">KCTC 33185</strain>
    </source>
</reference>
<evidence type="ECO:0000313" key="6">
    <source>
        <dbReference type="Proteomes" id="UP000307943"/>
    </source>
</evidence>
<accession>A0A5C4TFS3</accession>
<evidence type="ECO:0000256" key="3">
    <source>
        <dbReference type="ARBA" id="ARBA00023125"/>
    </source>
</evidence>
<dbReference type="GO" id="GO:0030983">
    <property type="term" value="F:mismatched DNA binding"/>
    <property type="evidence" value="ECO:0007669"/>
    <property type="project" value="InterPro"/>
</dbReference>
<evidence type="ECO:0000259" key="4">
    <source>
        <dbReference type="SMART" id="SM00534"/>
    </source>
</evidence>
<comment type="caution">
    <text evidence="5">The sequence shown here is derived from an EMBL/GenBank/DDBJ whole genome shotgun (WGS) entry which is preliminary data.</text>
</comment>
<dbReference type="GO" id="GO:0006298">
    <property type="term" value="P:mismatch repair"/>
    <property type="evidence" value="ECO:0007669"/>
    <property type="project" value="InterPro"/>
</dbReference>
<evidence type="ECO:0000256" key="1">
    <source>
        <dbReference type="ARBA" id="ARBA00022741"/>
    </source>
</evidence>
<dbReference type="GO" id="GO:0005524">
    <property type="term" value="F:ATP binding"/>
    <property type="evidence" value="ECO:0007669"/>
    <property type="project" value="UniProtKB-KW"/>
</dbReference>
<dbReference type="GO" id="GO:0005829">
    <property type="term" value="C:cytosol"/>
    <property type="evidence" value="ECO:0007669"/>
    <property type="project" value="TreeGrafter"/>
</dbReference>
<dbReference type="InterPro" id="IPR027417">
    <property type="entry name" value="P-loop_NTPase"/>
</dbReference>
<sequence>MERPRIFHEAAAWLHHNGMGHIGAVRGAASRSHSRFDRIIAQKGGGRLSSEPSLSLLYPPGTPRESSGTVAADPSVISALAAESLFGTMRNAGRFKPNQKSPIVFLTDNLDVIAYRLDVLEDLLNNEPLIKLLRTLLPDLEDMKELQQMDHAPADDTASLLTGISEIELYIGLVDRLYEFFRKESLSLQSTGFRELVSELKRIHESESYRILKTEYGKISTSIRSIKSITVGVNLDEQFRPHEAGVVAVHTAKFQSGKIIDKLLRMNFSDDGYNCLAPLEVVGKGLTHEQTNGFRAAVNHSLNSVFRSSIRSWRPVVRAYTIAESRFLVRLADEIRFLLGGATLIQKLRDAGVPVCKPQVEHKERKAFEINGLYNPAIVLDQQKSSDERSPNRIVLNPLKFDENGMIYILTGPNQGGKTVFVQAVGIAQLMFQLGLFVPAFSAVMSPVDQLFVHFPDESDRKSTGRFGDECQRLMHICNKLTEHSLLLMDETFSGTSASEATYIAEQVLLGLSTAGCRVLFSTHLHDLARSIDELNKRADTDTGRIDSLTAELETEQSDTGRRSYKISRSRPAGYSYARDIAEKYGLTYESLMVSLHKRNRNESEAQ</sequence>
<dbReference type="Pfam" id="PF00488">
    <property type="entry name" value="MutS_V"/>
    <property type="match status" value="1"/>
</dbReference>
<proteinExistence type="predicted"/>
<evidence type="ECO:0000256" key="2">
    <source>
        <dbReference type="ARBA" id="ARBA00022840"/>
    </source>
</evidence>
<keyword evidence="2" id="KW-0067">ATP-binding</keyword>
<dbReference type="SUPFAM" id="SSF52540">
    <property type="entry name" value="P-loop containing nucleoside triphosphate hydrolases"/>
    <property type="match status" value="1"/>
</dbReference>
<dbReference type="AlphaFoldDB" id="A0A5C4TFS3"/>
<gene>
    <name evidence="5" type="ORF">FE784_02325</name>
</gene>
<dbReference type="EMBL" id="VDCQ01000002">
    <property type="protein sequence ID" value="TNJ67994.1"/>
    <property type="molecule type" value="Genomic_DNA"/>
</dbReference>
<dbReference type="Proteomes" id="UP000307943">
    <property type="component" value="Unassembled WGS sequence"/>
</dbReference>
<dbReference type="PANTHER" id="PTHR11361">
    <property type="entry name" value="DNA MISMATCH REPAIR PROTEIN MUTS FAMILY MEMBER"/>
    <property type="match status" value="1"/>
</dbReference>
<dbReference type="Gene3D" id="3.40.50.300">
    <property type="entry name" value="P-loop containing nucleotide triphosphate hydrolases"/>
    <property type="match status" value="1"/>
</dbReference>
<dbReference type="PANTHER" id="PTHR11361:SF34">
    <property type="entry name" value="DNA MISMATCH REPAIR PROTEIN MSH1, MITOCHONDRIAL"/>
    <property type="match status" value="1"/>
</dbReference>
<dbReference type="InterPro" id="IPR000432">
    <property type="entry name" value="DNA_mismatch_repair_MutS_C"/>
</dbReference>
<dbReference type="InterPro" id="IPR045076">
    <property type="entry name" value="MutS"/>
</dbReference>
<name>A0A5C4TFS3_9BACL</name>
<organism evidence="5 6">
    <name type="scientific">Paenibacillus hemerocallicola</name>
    <dbReference type="NCBI Taxonomy" id="1172614"/>
    <lineage>
        <taxon>Bacteria</taxon>
        <taxon>Bacillati</taxon>
        <taxon>Bacillota</taxon>
        <taxon>Bacilli</taxon>
        <taxon>Bacillales</taxon>
        <taxon>Paenibacillaceae</taxon>
        <taxon>Paenibacillus</taxon>
    </lineage>
</organism>
<keyword evidence="3" id="KW-0238">DNA-binding</keyword>
<evidence type="ECO:0000313" key="5">
    <source>
        <dbReference type="EMBL" id="TNJ67994.1"/>
    </source>
</evidence>
<feature type="domain" description="DNA mismatch repair proteins mutS family" evidence="4">
    <location>
        <begin position="405"/>
        <end position="600"/>
    </location>
</feature>
<keyword evidence="1" id="KW-0547">Nucleotide-binding</keyword>
<dbReference type="GO" id="GO:0140664">
    <property type="term" value="F:ATP-dependent DNA damage sensor activity"/>
    <property type="evidence" value="ECO:0007669"/>
    <property type="project" value="InterPro"/>
</dbReference>
<protein>
    <recommendedName>
        <fullName evidence="4">DNA mismatch repair proteins mutS family domain-containing protein</fullName>
    </recommendedName>
</protein>
<dbReference type="OrthoDB" id="9808166at2"/>
<keyword evidence="6" id="KW-1185">Reference proteome</keyword>
<dbReference type="SMART" id="SM00534">
    <property type="entry name" value="MUTSac"/>
    <property type="match status" value="1"/>
</dbReference>